<evidence type="ECO:0000256" key="4">
    <source>
        <dbReference type="RuleBase" id="RU003494"/>
    </source>
</evidence>
<accession>A0A3M8Q2X4</accession>
<dbReference type="PROSITE" id="PS50405">
    <property type="entry name" value="GST_CTER"/>
    <property type="match status" value="1"/>
</dbReference>
<evidence type="ECO:0000256" key="2">
    <source>
        <dbReference type="ARBA" id="ARBA00022679"/>
    </source>
</evidence>
<keyword evidence="8" id="KW-1185">Reference proteome</keyword>
<dbReference type="EC" id="2.5.1.18" evidence="1"/>
<dbReference type="SUPFAM" id="SSF47616">
    <property type="entry name" value="GST C-terminal domain-like"/>
    <property type="match status" value="1"/>
</dbReference>
<dbReference type="InterPro" id="IPR010987">
    <property type="entry name" value="Glutathione-S-Trfase_C-like"/>
</dbReference>
<dbReference type="Proteomes" id="UP000280507">
    <property type="component" value="Unassembled WGS sequence"/>
</dbReference>
<dbReference type="GO" id="GO:0005737">
    <property type="term" value="C:cytoplasm"/>
    <property type="evidence" value="ECO:0007669"/>
    <property type="project" value="UniProtKB-ARBA"/>
</dbReference>
<dbReference type="SFLD" id="SFLDG01150">
    <property type="entry name" value="Main.1:_Beta-like"/>
    <property type="match status" value="1"/>
</dbReference>
<comment type="catalytic activity">
    <reaction evidence="3">
        <text>RX + glutathione = an S-substituted glutathione + a halide anion + H(+)</text>
        <dbReference type="Rhea" id="RHEA:16437"/>
        <dbReference type="ChEBI" id="CHEBI:15378"/>
        <dbReference type="ChEBI" id="CHEBI:16042"/>
        <dbReference type="ChEBI" id="CHEBI:17792"/>
        <dbReference type="ChEBI" id="CHEBI:57925"/>
        <dbReference type="ChEBI" id="CHEBI:90779"/>
        <dbReference type="EC" id="2.5.1.18"/>
    </reaction>
</comment>
<dbReference type="AlphaFoldDB" id="A0A3M8Q2X4"/>
<dbReference type="InterPro" id="IPR004046">
    <property type="entry name" value="GST_C"/>
</dbReference>
<evidence type="ECO:0000259" key="5">
    <source>
        <dbReference type="PROSITE" id="PS50404"/>
    </source>
</evidence>
<dbReference type="InterPro" id="IPR036249">
    <property type="entry name" value="Thioredoxin-like_sf"/>
</dbReference>
<keyword evidence="2 7" id="KW-0808">Transferase</keyword>
<dbReference type="SUPFAM" id="SSF52833">
    <property type="entry name" value="Thioredoxin-like"/>
    <property type="match status" value="1"/>
</dbReference>
<dbReference type="CDD" id="cd03189">
    <property type="entry name" value="GST_C_GTT1_like"/>
    <property type="match status" value="1"/>
</dbReference>
<evidence type="ECO:0000256" key="3">
    <source>
        <dbReference type="ARBA" id="ARBA00047960"/>
    </source>
</evidence>
<protein>
    <recommendedName>
        <fullName evidence="1">glutathione transferase</fullName>
        <ecNumber evidence="1">2.5.1.18</ecNumber>
    </recommendedName>
</protein>
<proteinExistence type="inferred from homology"/>
<evidence type="ECO:0000313" key="8">
    <source>
        <dbReference type="Proteomes" id="UP000280507"/>
    </source>
</evidence>
<dbReference type="GO" id="GO:0004364">
    <property type="term" value="F:glutathione transferase activity"/>
    <property type="evidence" value="ECO:0007669"/>
    <property type="project" value="UniProtKB-EC"/>
</dbReference>
<feature type="domain" description="GST C-terminal" evidence="6">
    <location>
        <begin position="87"/>
        <end position="221"/>
    </location>
</feature>
<organism evidence="7 8">
    <name type="scientific">Marinomonas hwangdonensis</name>
    <dbReference type="NCBI Taxonomy" id="1053647"/>
    <lineage>
        <taxon>Bacteria</taxon>
        <taxon>Pseudomonadati</taxon>
        <taxon>Pseudomonadota</taxon>
        <taxon>Gammaproteobacteria</taxon>
        <taxon>Oceanospirillales</taxon>
        <taxon>Oceanospirillaceae</taxon>
        <taxon>Marinomonas</taxon>
    </lineage>
</organism>
<evidence type="ECO:0000313" key="7">
    <source>
        <dbReference type="EMBL" id="RNF50463.1"/>
    </source>
</evidence>
<dbReference type="Gene3D" id="3.40.30.10">
    <property type="entry name" value="Glutaredoxin"/>
    <property type="match status" value="1"/>
</dbReference>
<dbReference type="SFLD" id="SFLDG00358">
    <property type="entry name" value="Main_(cytGST)"/>
    <property type="match status" value="1"/>
</dbReference>
<dbReference type="Pfam" id="PF00043">
    <property type="entry name" value="GST_C"/>
    <property type="match status" value="1"/>
</dbReference>
<comment type="caution">
    <text evidence="7">The sequence shown here is derived from an EMBL/GenBank/DDBJ whole genome shotgun (WGS) entry which is preliminary data.</text>
</comment>
<dbReference type="RefSeq" id="WP_123095749.1">
    <property type="nucleotide sequence ID" value="NZ_RIZG01000005.1"/>
</dbReference>
<evidence type="ECO:0000259" key="6">
    <source>
        <dbReference type="PROSITE" id="PS50405"/>
    </source>
</evidence>
<comment type="similarity">
    <text evidence="4">Belongs to the GST superfamily.</text>
</comment>
<dbReference type="FunFam" id="3.40.30.10:FF:000156">
    <property type="entry name" value="Glutathione S-transferase 1"/>
    <property type="match status" value="1"/>
</dbReference>
<feature type="domain" description="GST N-terminal" evidence="5">
    <location>
        <begin position="1"/>
        <end position="81"/>
    </location>
</feature>
<dbReference type="GO" id="GO:0004601">
    <property type="term" value="F:peroxidase activity"/>
    <property type="evidence" value="ECO:0007669"/>
    <property type="project" value="UniProtKB-ARBA"/>
</dbReference>
<dbReference type="PROSITE" id="PS50404">
    <property type="entry name" value="GST_NTER"/>
    <property type="match status" value="1"/>
</dbReference>
<dbReference type="PANTHER" id="PTHR44051:SF9">
    <property type="entry name" value="GLUTATHIONE S-TRANSFERASE 1"/>
    <property type="match status" value="1"/>
</dbReference>
<evidence type="ECO:0000256" key="1">
    <source>
        <dbReference type="ARBA" id="ARBA00012452"/>
    </source>
</evidence>
<gene>
    <name evidence="7" type="ORF">EBI00_09800</name>
</gene>
<dbReference type="Gene3D" id="1.20.1050.10">
    <property type="match status" value="1"/>
</dbReference>
<dbReference type="CDD" id="cd03046">
    <property type="entry name" value="GST_N_GTT1_like"/>
    <property type="match status" value="1"/>
</dbReference>
<reference evidence="7 8" key="1">
    <citation type="journal article" date="2012" name="Int. J. Syst. Evol. Microbiol.">
        <title>Marinomonas hwangdonensis sp. nov., isolated from seawater.</title>
        <authorList>
            <person name="Jung Y.T."/>
            <person name="Oh T.K."/>
            <person name="Yoon J.H."/>
        </authorList>
    </citation>
    <scope>NUCLEOTIDE SEQUENCE [LARGE SCALE GENOMIC DNA]</scope>
    <source>
        <strain evidence="7 8">HDW-15</strain>
    </source>
</reference>
<sequence length="221" mass="25050">MITVHHLESSRSQRILWMLEELGLEYKIIEYQRDPDTSAAPESLKAIHPLGKAPIITDGEVTVAESGAIIEYLLDQYDTEQHFKPSGGQALLDYRYWLHFAEGSLMPLLVMKLVMMKVAKSPMPFFVKPIAKALSNKIQQKFIAPRIKPQMAMIEETLANRTWFTGEHFTAADVQMSFPLQASSSRIDLSQYPNIGRYIRQVEAREGYQQAIKKGGPLSPL</sequence>
<dbReference type="PANTHER" id="PTHR44051">
    <property type="entry name" value="GLUTATHIONE S-TRANSFERASE-RELATED"/>
    <property type="match status" value="1"/>
</dbReference>
<name>A0A3M8Q2X4_9GAMM</name>
<dbReference type="OrthoDB" id="9810080at2"/>
<dbReference type="EMBL" id="RIZG01000005">
    <property type="protein sequence ID" value="RNF50463.1"/>
    <property type="molecule type" value="Genomic_DNA"/>
</dbReference>
<dbReference type="Pfam" id="PF02798">
    <property type="entry name" value="GST_N"/>
    <property type="match status" value="1"/>
</dbReference>
<dbReference type="InterPro" id="IPR036282">
    <property type="entry name" value="Glutathione-S-Trfase_C_sf"/>
</dbReference>
<dbReference type="InterPro" id="IPR004045">
    <property type="entry name" value="Glutathione_S-Trfase_N"/>
</dbReference>
<dbReference type="SFLD" id="SFLDS00019">
    <property type="entry name" value="Glutathione_Transferase_(cytos"/>
    <property type="match status" value="1"/>
</dbReference>
<dbReference type="InterPro" id="IPR040079">
    <property type="entry name" value="Glutathione_S-Trfase"/>
</dbReference>